<protein>
    <submittedName>
        <fullName evidence="1">Uncharacterized protein</fullName>
    </submittedName>
</protein>
<sequence length="295" mass="34921">MFWRNARSRRPRQGLEPPDFVSPVFEQTDLDFYNAESHRSEVADFIDYFSTVTNRTIRRHAPGFDDDDIWFFQRQKQQRFPDTAYNDPFLQPSEANPGEWYEIGIAYKNRHAMIIISTITKDEYVTTDTYFQNAFQDPVPRHLDGNFRIIHIRFERDTDGPERPIELAFDTPTGPRDVDRYSPLYHIRTTDRLLKYIGLRSCPPHHAEMLSDCATYAHNFLTQLLDYLLWKNFIPEAEHREILRYLVRHIHVTEGATGQTEYRSREDDQLGQSAAVALEHCARHSPNREHRNRPH</sequence>
<dbReference type="EMBL" id="JAQQWI010000007">
    <property type="protein sequence ID" value="KAK8026467.1"/>
    <property type="molecule type" value="Genomic_DNA"/>
</dbReference>
<organism evidence="1 2">
    <name type="scientific">Apiospora marii</name>
    <dbReference type="NCBI Taxonomy" id="335849"/>
    <lineage>
        <taxon>Eukaryota</taxon>
        <taxon>Fungi</taxon>
        <taxon>Dikarya</taxon>
        <taxon>Ascomycota</taxon>
        <taxon>Pezizomycotina</taxon>
        <taxon>Sordariomycetes</taxon>
        <taxon>Xylariomycetidae</taxon>
        <taxon>Amphisphaeriales</taxon>
        <taxon>Apiosporaceae</taxon>
        <taxon>Apiospora</taxon>
    </lineage>
</organism>
<proteinExistence type="predicted"/>
<accession>A0ABR1S3P9</accession>
<name>A0ABR1S3P9_9PEZI</name>
<keyword evidence="2" id="KW-1185">Reference proteome</keyword>
<evidence type="ECO:0000313" key="2">
    <source>
        <dbReference type="Proteomes" id="UP001396898"/>
    </source>
</evidence>
<gene>
    <name evidence="1" type="ORF">PG991_003523</name>
</gene>
<comment type="caution">
    <text evidence="1">The sequence shown here is derived from an EMBL/GenBank/DDBJ whole genome shotgun (WGS) entry which is preliminary data.</text>
</comment>
<dbReference type="Proteomes" id="UP001396898">
    <property type="component" value="Unassembled WGS sequence"/>
</dbReference>
<reference evidence="1 2" key="1">
    <citation type="submission" date="2023-01" db="EMBL/GenBank/DDBJ databases">
        <title>Analysis of 21 Apiospora genomes using comparative genomics revels a genus with tremendous synthesis potential of carbohydrate active enzymes and secondary metabolites.</title>
        <authorList>
            <person name="Sorensen T."/>
        </authorList>
    </citation>
    <scope>NUCLEOTIDE SEQUENCE [LARGE SCALE GENOMIC DNA]</scope>
    <source>
        <strain evidence="1 2">CBS 20057</strain>
    </source>
</reference>
<evidence type="ECO:0000313" key="1">
    <source>
        <dbReference type="EMBL" id="KAK8026467.1"/>
    </source>
</evidence>